<protein>
    <submittedName>
        <fullName evidence="1">Uncharacterized protein</fullName>
    </submittedName>
</protein>
<evidence type="ECO:0000313" key="2">
    <source>
        <dbReference type="Proteomes" id="UP000033052"/>
    </source>
</evidence>
<organism evidence="1 2">
    <name type="scientific">Clostridium sporogenes</name>
    <dbReference type="NCBI Taxonomy" id="1509"/>
    <lineage>
        <taxon>Bacteria</taxon>
        <taxon>Bacillati</taxon>
        <taxon>Bacillota</taxon>
        <taxon>Clostridia</taxon>
        <taxon>Eubacteriales</taxon>
        <taxon>Clostridiaceae</taxon>
        <taxon>Clostridium</taxon>
    </lineage>
</organism>
<name>A0A7U4LNM8_CLOSG</name>
<dbReference type="AlphaFoldDB" id="A0A7U4LNM8"/>
<dbReference type="KEGG" id="cld:CLSPO_c27870"/>
<dbReference type="EMBL" id="CP009225">
    <property type="protein sequence ID" value="AKC63507.1"/>
    <property type="molecule type" value="Genomic_DNA"/>
</dbReference>
<dbReference type="RefSeq" id="WP_033060686.1">
    <property type="nucleotide sequence ID" value="NZ_CP009225.1"/>
</dbReference>
<evidence type="ECO:0000313" key="1">
    <source>
        <dbReference type="EMBL" id="AKC63507.1"/>
    </source>
</evidence>
<sequence>MNHIKINIEDLKSQTLIIGNYFQCLEEKKALSLISEFTNDLYKLYSELINVNIQDIDNKILLSLNSCFNDIIEGIKNEDYICLGDIFIYRLLPIINEVENVFSQLV</sequence>
<gene>
    <name evidence="1" type="ORF">CLSPO_c27870</name>
</gene>
<dbReference type="GeneID" id="92939428"/>
<reference evidence="1 2" key="1">
    <citation type="journal article" date="2015" name="PLoS ONE">
        <title>A universal mariner transposon system for forward genetic studies in the genus clostridium.</title>
        <authorList>
            <person name="Zhang Y."/>
            <person name="Grosse-Honebrink A."/>
            <person name="Minton N.P."/>
        </authorList>
    </citation>
    <scope>NUCLEOTIDE SEQUENCE [LARGE SCALE GENOMIC DNA]</scope>
    <source>
        <strain evidence="1 2">NCIMB 10696</strain>
    </source>
</reference>
<accession>A0A7U4LNM8</accession>
<dbReference type="Proteomes" id="UP000033052">
    <property type="component" value="Chromosome"/>
</dbReference>
<proteinExistence type="predicted"/>